<proteinExistence type="inferred from homology"/>
<evidence type="ECO:0000259" key="2">
    <source>
        <dbReference type="SMART" id="SM00867"/>
    </source>
</evidence>
<dbReference type="PANTHER" id="PTHR34406:SF1">
    <property type="entry name" value="PROTEIN YCEI"/>
    <property type="match status" value="1"/>
</dbReference>
<name>A0A0F5XDG0_STACC</name>
<gene>
    <name evidence="3" type="ORF">UF66_1632</name>
</gene>
<protein>
    <recommendedName>
        <fullName evidence="2">Lipid/polyisoprenoid-binding YceI-like domain-containing protein</fullName>
    </recommendedName>
</protein>
<dbReference type="RefSeq" id="WP_019468826.1">
    <property type="nucleotide sequence ID" value="NZ_BKAS01000019.1"/>
</dbReference>
<dbReference type="Pfam" id="PF04264">
    <property type="entry name" value="YceI"/>
    <property type="match status" value="1"/>
</dbReference>
<dbReference type="Proteomes" id="UP000034455">
    <property type="component" value="Unassembled WGS sequence"/>
</dbReference>
<organism evidence="3 4">
    <name type="scientific">Staphylococcus cohnii subsp. cohnii</name>
    <dbReference type="NCBI Taxonomy" id="74704"/>
    <lineage>
        <taxon>Bacteria</taxon>
        <taxon>Bacillati</taxon>
        <taxon>Bacillota</taxon>
        <taxon>Bacilli</taxon>
        <taxon>Bacillales</taxon>
        <taxon>Staphylococcaceae</taxon>
        <taxon>Staphylococcus</taxon>
        <taxon>Staphylococcus cohnii species complex</taxon>
    </lineage>
</organism>
<evidence type="ECO:0000313" key="3">
    <source>
        <dbReference type="EMBL" id="KKI62881.1"/>
    </source>
</evidence>
<evidence type="ECO:0000256" key="1">
    <source>
        <dbReference type="ARBA" id="ARBA00008812"/>
    </source>
</evidence>
<dbReference type="Gene3D" id="2.40.128.110">
    <property type="entry name" value="Lipid/polyisoprenoid-binding, YceI-like"/>
    <property type="match status" value="1"/>
</dbReference>
<dbReference type="SUPFAM" id="SSF101874">
    <property type="entry name" value="YceI-like"/>
    <property type="match status" value="1"/>
</dbReference>
<dbReference type="PANTHER" id="PTHR34406">
    <property type="entry name" value="PROTEIN YCEI"/>
    <property type="match status" value="1"/>
</dbReference>
<dbReference type="InterPro" id="IPR007372">
    <property type="entry name" value="Lipid/polyisoprenoid-bd_YceI"/>
</dbReference>
<dbReference type="AlphaFoldDB" id="A0A0F5XDG0"/>
<dbReference type="InterPro" id="IPR036761">
    <property type="entry name" value="TTHA0802/YceI-like_sf"/>
</dbReference>
<dbReference type="PATRIC" id="fig|74704.4.peg.36"/>
<reference evidence="3 4" key="1">
    <citation type="submission" date="2015-03" db="EMBL/GenBank/DDBJ databases">
        <title>Genome Assembly of Staphylococcus cohnii subsp. cohnii strain G22B2.</title>
        <authorList>
            <person name="Nair G."/>
            <person name="Kaur G."/>
            <person name="Khatri I."/>
            <person name="Singh N.K."/>
            <person name="Sathyabama S."/>
            <person name="Maurya S.K."/>
            <person name="Subramanian S."/>
            <person name="Agrewala J.N."/>
            <person name="Mayilraj S."/>
        </authorList>
    </citation>
    <scope>NUCLEOTIDE SEQUENCE [LARGE SCALE GENOMIC DNA]</scope>
    <source>
        <strain evidence="3 4">G22B2</strain>
    </source>
</reference>
<evidence type="ECO:0000313" key="4">
    <source>
        <dbReference type="Proteomes" id="UP000034455"/>
    </source>
</evidence>
<feature type="domain" description="Lipid/polyisoprenoid-binding YceI-like" evidence="2">
    <location>
        <begin position="3"/>
        <end position="168"/>
    </location>
</feature>
<dbReference type="GeneID" id="78333158"/>
<comment type="similarity">
    <text evidence="1">Belongs to the UPF0312 family.</text>
</comment>
<sequence length="171" mass="18817">MTKFNFDPAHSVVEFSVKHLVISNIKGRFNEFEASLEGDLNDLSTIKGGLTIKADSIDTRVGDRDNHLKSGDFLDVENYPEIKFDVTKVDGNSVTGNLTIKDVTEEETFELSYEGQSKNPLNGATTAGFIANGTINREKYGVTFNQPLETGGVMIGKDINFQVSLEFALED</sequence>
<accession>A0A0F5XDG0</accession>
<dbReference type="EMBL" id="LAKJ01000027">
    <property type="protein sequence ID" value="KKI62881.1"/>
    <property type="molecule type" value="Genomic_DNA"/>
</dbReference>
<comment type="caution">
    <text evidence="3">The sequence shown here is derived from an EMBL/GenBank/DDBJ whole genome shotgun (WGS) entry which is preliminary data.</text>
</comment>
<dbReference type="SMART" id="SM00867">
    <property type="entry name" value="YceI"/>
    <property type="match status" value="1"/>
</dbReference>